<reference evidence="2" key="2">
    <citation type="submission" date="2023-01" db="EMBL/GenBank/DDBJ databases">
        <title>Draft genome sequence of Maritalea porphyrae strain NBRC 107169.</title>
        <authorList>
            <person name="Sun Q."/>
            <person name="Mori K."/>
        </authorList>
    </citation>
    <scope>NUCLEOTIDE SEQUENCE</scope>
    <source>
        <strain evidence="2">NBRC 107169</strain>
    </source>
</reference>
<evidence type="ECO:0000313" key="3">
    <source>
        <dbReference type="Proteomes" id="UP001161405"/>
    </source>
</evidence>
<name>A0ABQ5UKJ8_9HYPH</name>
<sequence>MQQDQQCVAIERRHEEALTLLIEECAEVIQTVCKVKRFGADTKSPGANEKNGKMLTEELADLLAVIRLAEQHGAIDLPNEGMIRRAIARKQRYSSL</sequence>
<gene>
    <name evidence="2" type="ORF">GCM10007879_00550</name>
</gene>
<keyword evidence="3" id="KW-1185">Reference proteome</keyword>
<dbReference type="Pfam" id="PF03819">
    <property type="entry name" value="MazG"/>
    <property type="match status" value="1"/>
</dbReference>
<dbReference type="SUPFAM" id="SSF101386">
    <property type="entry name" value="all-alpha NTP pyrophosphatases"/>
    <property type="match status" value="1"/>
</dbReference>
<dbReference type="Gene3D" id="1.10.287.1080">
    <property type="entry name" value="MazG-like"/>
    <property type="match status" value="1"/>
</dbReference>
<proteinExistence type="predicted"/>
<feature type="domain" description="NTP pyrophosphohydrolase MazG-like" evidence="1">
    <location>
        <begin position="13"/>
        <end position="77"/>
    </location>
</feature>
<comment type="caution">
    <text evidence="2">The sequence shown here is derived from an EMBL/GenBank/DDBJ whole genome shotgun (WGS) entry which is preliminary data.</text>
</comment>
<accession>A0ABQ5UKJ8</accession>
<evidence type="ECO:0000313" key="2">
    <source>
        <dbReference type="EMBL" id="GLQ15806.1"/>
    </source>
</evidence>
<dbReference type="Proteomes" id="UP001161405">
    <property type="component" value="Unassembled WGS sequence"/>
</dbReference>
<organism evidence="2 3">
    <name type="scientific">Maritalea porphyrae</name>
    <dbReference type="NCBI Taxonomy" id="880732"/>
    <lineage>
        <taxon>Bacteria</taxon>
        <taxon>Pseudomonadati</taxon>
        <taxon>Pseudomonadota</taxon>
        <taxon>Alphaproteobacteria</taxon>
        <taxon>Hyphomicrobiales</taxon>
        <taxon>Devosiaceae</taxon>
        <taxon>Maritalea</taxon>
    </lineage>
</organism>
<dbReference type="RefSeq" id="WP_284360843.1">
    <property type="nucleotide sequence ID" value="NZ_BSNI01000001.1"/>
</dbReference>
<evidence type="ECO:0000259" key="1">
    <source>
        <dbReference type="Pfam" id="PF03819"/>
    </source>
</evidence>
<reference evidence="2" key="1">
    <citation type="journal article" date="2014" name="Int. J. Syst. Evol. Microbiol.">
        <title>Complete genome of a new Firmicutes species belonging to the dominant human colonic microbiota ('Ruminococcus bicirculans') reveals two chromosomes and a selective capacity to utilize plant glucans.</title>
        <authorList>
            <consortium name="NISC Comparative Sequencing Program"/>
            <person name="Wegmann U."/>
            <person name="Louis P."/>
            <person name="Goesmann A."/>
            <person name="Henrissat B."/>
            <person name="Duncan S.H."/>
            <person name="Flint H.J."/>
        </authorList>
    </citation>
    <scope>NUCLEOTIDE SEQUENCE</scope>
    <source>
        <strain evidence="2">NBRC 107169</strain>
    </source>
</reference>
<dbReference type="InterPro" id="IPR004518">
    <property type="entry name" value="MazG-like_dom"/>
</dbReference>
<dbReference type="EMBL" id="BSNI01000001">
    <property type="protein sequence ID" value="GLQ15806.1"/>
    <property type="molecule type" value="Genomic_DNA"/>
</dbReference>
<protein>
    <recommendedName>
        <fullName evidence="1">NTP pyrophosphohydrolase MazG-like domain-containing protein</fullName>
    </recommendedName>
</protein>